<keyword evidence="19" id="KW-1185">Reference proteome</keyword>
<evidence type="ECO:0000256" key="2">
    <source>
        <dbReference type="ARBA" id="ARBA00012108"/>
    </source>
</evidence>
<protein>
    <recommendedName>
        <fullName evidence="3 13">Exodeoxyribonuclease I</fullName>
        <ecNumber evidence="2 13">3.1.11.1</ecNumber>
    </recommendedName>
</protein>
<proteinExistence type="predicted"/>
<dbReference type="InterPro" id="IPR012337">
    <property type="entry name" value="RNaseH-like_sf"/>
</dbReference>
<keyword evidence="11 13" id="KW-0234">DNA repair</keyword>
<evidence type="ECO:0000313" key="19">
    <source>
        <dbReference type="Proteomes" id="UP001161422"/>
    </source>
</evidence>
<dbReference type="PANTHER" id="PTHR11046:SF11">
    <property type="entry name" value="EXODEOXYRIBONUCLEASE I"/>
    <property type="match status" value="1"/>
</dbReference>
<feature type="binding site" evidence="14">
    <location>
        <position position="160"/>
    </location>
    <ligand>
        <name>substrate</name>
    </ligand>
</feature>
<dbReference type="Gene3D" id="3.30.1520.20">
    <property type="entry name" value="Exonuclease ExoI, domain 2"/>
    <property type="match status" value="1"/>
</dbReference>
<dbReference type="Gene3D" id="3.30.420.10">
    <property type="entry name" value="Ribonuclease H-like superfamily/Ribonuclease H"/>
    <property type="match status" value="1"/>
</dbReference>
<dbReference type="PROSITE" id="PS51784">
    <property type="entry name" value="EXOI_SH3"/>
    <property type="match status" value="1"/>
</dbReference>
<dbReference type="FunFam" id="1.20.1280.70:FF:000001">
    <property type="entry name" value="Exodeoxyribonuclease I"/>
    <property type="match status" value="1"/>
</dbReference>
<evidence type="ECO:0000256" key="12">
    <source>
        <dbReference type="ARBA" id="ARBA00046792"/>
    </source>
</evidence>
<dbReference type="Pfam" id="PF00929">
    <property type="entry name" value="RNase_T"/>
    <property type="match status" value="1"/>
</dbReference>
<dbReference type="InterPro" id="IPR058561">
    <property type="entry name" value="Exonuc_1_C"/>
</dbReference>
<evidence type="ECO:0000259" key="17">
    <source>
        <dbReference type="PROSITE" id="PS51785"/>
    </source>
</evidence>
<dbReference type="FunFam" id="3.30.420.10:FF:000033">
    <property type="entry name" value="Exodeoxyribonuclease I"/>
    <property type="match status" value="1"/>
</dbReference>
<dbReference type="Gene3D" id="1.10.287.1240">
    <property type="match status" value="1"/>
</dbReference>
<dbReference type="InterPro" id="IPR023607">
    <property type="entry name" value="Exodeoxyribonuclease_I"/>
</dbReference>
<feature type="domain" description="ExoI SH3-like" evidence="16">
    <location>
        <begin position="197"/>
        <end position="347"/>
    </location>
</feature>
<dbReference type="Pfam" id="PF08411">
    <property type="entry name" value="ExoI_SH3"/>
    <property type="match status" value="1"/>
</dbReference>
<dbReference type="RefSeq" id="WP_095505086.1">
    <property type="nucleotide sequence ID" value="NZ_BSNC01000004.1"/>
</dbReference>
<keyword evidence="5 15" id="KW-0479">Metal-binding</keyword>
<gene>
    <name evidence="18" type="primary">sbcB</name>
    <name evidence="18" type="ORF">GCM10007895_17900</name>
</gene>
<keyword evidence="7 13" id="KW-0378">Hydrolase</keyword>
<dbReference type="InterPro" id="IPR013620">
    <property type="entry name" value="Exonuc_1_SH3"/>
</dbReference>
<feature type="domain" description="ExoI C-terminal" evidence="17">
    <location>
        <begin position="351"/>
        <end position="464"/>
    </location>
</feature>
<organism evidence="18 19">
    <name type="scientific">Paraferrimonas sedimenticola</name>
    <dbReference type="NCBI Taxonomy" id="375674"/>
    <lineage>
        <taxon>Bacteria</taxon>
        <taxon>Pseudomonadati</taxon>
        <taxon>Pseudomonadota</taxon>
        <taxon>Gammaproteobacteria</taxon>
        <taxon>Alteromonadales</taxon>
        <taxon>Ferrimonadaceae</taxon>
        <taxon>Paraferrimonas</taxon>
    </lineage>
</organism>
<dbReference type="SUPFAM" id="SSF53098">
    <property type="entry name" value="Ribonuclease H-like"/>
    <property type="match status" value="1"/>
</dbReference>
<dbReference type="GO" id="GO:0008310">
    <property type="term" value="F:single-stranded DNA 3'-5' DNA exonuclease activity"/>
    <property type="evidence" value="ECO:0007669"/>
    <property type="project" value="UniProtKB-EC"/>
</dbReference>
<comment type="caution">
    <text evidence="18">The sequence shown here is derived from an EMBL/GenBank/DDBJ whole genome shotgun (WGS) entry which is preliminary data.</text>
</comment>
<evidence type="ECO:0000256" key="5">
    <source>
        <dbReference type="ARBA" id="ARBA00022723"/>
    </source>
</evidence>
<dbReference type="CDD" id="cd06138">
    <property type="entry name" value="ExoI_N"/>
    <property type="match status" value="1"/>
</dbReference>
<evidence type="ECO:0000256" key="3">
    <source>
        <dbReference type="ARBA" id="ARBA00019900"/>
    </source>
</evidence>
<dbReference type="SMART" id="SM00479">
    <property type="entry name" value="EXOIII"/>
    <property type="match status" value="1"/>
</dbReference>
<feature type="binding site" evidence="15">
    <location>
        <position position="12"/>
    </location>
    <ligand>
        <name>Mg(2+)</name>
        <dbReference type="ChEBI" id="CHEBI:18420"/>
        <label>2</label>
    </ligand>
</feature>
<evidence type="ECO:0000259" key="16">
    <source>
        <dbReference type="PROSITE" id="PS51784"/>
    </source>
</evidence>
<dbReference type="NCBIfam" id="NF008746">
    <property type="entry name" value="PRK11779.1"/>
    <property type="match status" value="1"/>
</dbReference>
<dbReference type="InterPro" id="IPR013520">
    <property type="entry name" value="Ribonucl_H"/>
</dbReference>
<evidence type="ECO:0000256" key="15">
    <source>
        <dbReference type="PIRSR" id="PIRSR000977-2"/>
    </source>
</evidence>
<dbReference type="PIRSF" id="PIRSF000977">
    <property type="entry name" value="Exodeoxyribonuclease_I"/>
    <property type="match status" value="1"/>
</dbReference>
<evidence type="ECO:0000256" key="10">
    <source>
        <dbReference type="ARBA" id="ARBA00023125"/>
    </source>
</evidence>
<comment type="subunit">
    <text evidence="12">Monomer. Interacts with ssb (via C-terminus); this interaction stimulates the exonuclease activity by recruiting the enzyme to its substrate.</text>
</comment>
<comment type="catalytic activity">
    <reaction evidence="1 13">
        <text>Exonucleolytic cleavage in the 3'- to 5'-direction to yield nucleoside 5'-phosphates.</text>
        <dbReference type="EC" id="3.1.11.1"/>
    </reaction>
</comment>
<evidence type="ECO:0000256" key="1">
    <source>
        <dbReference type="ARBA" id="ARBA00000563"/>
    </source>
</evidence>
<dbReference type="InterPro" id="IPR034747">
    <property type="entry name" value="EXOI_SH3"/>
</dbReference>
<keyword evidence="10" id="KW-0238">DNA-binding</keyword>
<evidence type="ECO:0000256" key="8">
    <source>
        <dbReference type="ARBA" id="ARBA00022839"/>
    </source>
</evidence>
<accession>A0AA37RWA4</accession>
<feature type="binding site" evidence="14">
    <location>
        <position position="12"/>
    </location>
    <ligand>
        <name>substrate</name>
    </ligand>
</feature>
<dbReference type="Pfam" id="PF26016">
    <property type="entry name" value="ExoI_C"/>
    <property type="match status" value="1"/>
</dbReference>
<sequence>MNQATLLWHDYETWGVHPGKDRPAQFAGIRTDLDLNPIGEPIELFCQLATDYLPQPEAMLVTGITPQHANANGLVEAEFIAKVNQHMRQANTCTVGYNSIRFDDEVTRYTLYRNFFDPYEREWKDNNSRWDLIDLVRACYALRPEGIEWPTDAEGKPTFRLEKLTEANGIGHANAHDAVSDVYATIAMAKAIKQAQPKLYDYGFKLRRKQAVEQQLDVSKLTPLVHINSRYGGWQGCCSLVAPVLRHPTNRNGVVMVNLTQDIQPLLDLTPEQLVEHLYTRNSDIKVPVSQLAVNQSPFVAPASTLQDESAERLGIDKQFARQQYRTLIQHQGIIREKLAQMFEQPREFEPQQDTDLMLYSGGFFSEADKAKMAIIRDTHPSNLAALSLKFDDARLDTMLFLYRARNYPYALSESELSRYRQHCQSRLNDPDYMVRLQDLFEQHQNHPKNLGLLSQLKLYLQSL</sequence>
<dbReference type="PANTHER" id="PTHR11046">
    <property type="entry name" value="OLIGORIBONUCLEASE, MITOCHONDRIAL"/>
    <property type="match status" value="1"/>
</dbReference>
<dbReference type="InterPro" id="IPR036397">
    <property type="entry name" value="RNaseH_sf"/>
</dbReference>
<evidence type="ECO:0000313" key="18">
    <source>
        <dbReference type="EMBL" id="GLP96484.1"/>
    </source>
</evidence>
<dbReference type="Gene3D" id="1.20.1280.70">
    <property type="entry name" value="Exonuclease ExoI, domain 3"/>
    <property type="match status" value="1"/>
</dbReference>
<dbReference type="GO" id="GO:0000175">
    <property type="term" value="F:3'-5'-RNA exonuclease activity"/>
    <property type="evidence" value="ECO:0007669"/>
    <property type="project" value="InterPro"/>
</dbReference>
<dbReference type="EC" id="3.1.11.1" evidence="2 13"/>
<reference evidence="18" key="2">
    <citation type="submission" date="2023-01" db="EMBL/GenBank/DDBJ databases">
        <title>Draft genome sequence of Paraferrimonas sedimenticola strain NBRC 101628.</title>
        <authorList>
            <person name="Sun Q."/>
            <person name="Mori K."/>
        </authorList>
    </citation>
    <scope>NUCLEOTIDE SEQUENCE</scope>
    <source>
        <strain evidence="18">NBRC 101628</strain>
    </source>
</reference>
<reference evidence="18" key="1">
    <citation type="journal article" date="2014" name="Int. J. Syst. Evol. Microbiol.">
        <title>Complete genome sequence of Corynebacterium casei LMG S-19264T (=DSM 44701T), isolated from a smear-ripened cheese.</title>
        <authorList>
            <consortium name="US DOE Joint Genome Institute (JGI-PGF)"/>
            <person name="Walter F."/>
            <person name="Albersmeier A."/>
            <person name="Kalinowski J."/>
            <person name="Ruckert C."/>
        </authorList>
    </citation>
    <scope>NUCLEOTIDE SEQUENCE</scope>
    <source>
        <strain evidence="18">NBRC 101628</strain>
    </source>
</reference>
<evidence type="ECO:0000256" key="6">
    <source>
        <dbReference type="ARBA" id="ARBA00022763"/>
    </source>
</evidence>
<keyword evidence="6 13" id="KW-0227">DNA damage</keyword>
<feature type="binding site" evidence="15">
    <location>
        <position position="10"/>
    </location>
    <ligand>
        <name>Mg(2+)</name>
        <dbReference type="ChEBI" id="CHEBI:18420"/>
        <label>1</label>
    </ligand>
</feature>
<comment type="cofactor">
    <cofactor evidence="15">
        <name>Mg(2+)</name>
        <dbReference type="ChEBI" id="CHEBI:18420"/>
    </cofactor>
    <text evidence="15">Binds 2 Mg(2+) ions per monomer.</text>
</comment>
<dbReference type="Proteomes" id="UP001161422">
    <property type="component" value="Unassembled WGS sequence"/>
</dbReference>
<evidence type="ECO:0000256" key="9">
    <source>
        <dbReference type="ARBA" id="ARBA00022842"/>
    </source>
</evidence>
<keyword evidence="9 15" id="KW-0460">Magnesium</keyword>
<evidence type="ECO:0000256" key="11">
    <source>
        <dbReference type="ARBA" id="ARBA00023204"/>
    </source>
</evidence>
<dbReference type="GO" id="GO:0006281">
    <property type="term" value="P:DNA repair"/>
    <property type="evidence" value="ECO:0007669"/>
    <property type="project" value="UniProtKB-KW"/>
</dbReference>
<dbReference type="InterPro" id="IPR038649">
    <property type="entry name" value="EXOI_SH3_sf"/>
</dbReference>
<evidence type="ECO:0000256" key="4">
    <source>
        <dbReference type="ARBA" id="ARBA00022722"/>
    </source>
</evidence>
<keyword evidence="4 13" id="KW-0540">Nuclease</keyword>
<dbReference type="AlphaFoldDB" id="A0AA37RWA4"/>
<keyword evidence="8 13" id="KW-0269">Exonuclease</keyword>
<feature type="binding site" evidence="15">
    <location>
        <position position="181"/>
    </location>
    <ligand>
        <name>Mg(2+)</name>
        <dbReference type="ChEBI" id="CHEBI:18420"/>
        <label>2</label>
    </ligand>
</feature>
<evidence type="ECO:0000256" key="14">
    <source>
        <dbReference type="PIRSR" id="PIRSR000977-1"/>
    </source>
</evidence>
<name>A0AA37RWA4_9GAMM</name>
<dbReference type="PROSITE" id="PS51785">
    <property type="entry name" value="EXOI_C"/>
    <property type="match status" value="1"/>
</dbReference>
<evidence type="ECO:0000256" key="13">
    <source>
        <dbReference type="PIRNR" id="PIRNR000977"/>
    </source>
</evidence>
<dbReference type="GO" id="GO:0003677">
    <property type="term" value="F:DNA binding"/>
    <property type="evidence" value="ECO:0007669"/>
    <property type="project" value="UniProtKB-KW"/>
</dbReference>
<dbReference type="EMBL" id="BSNC01000004">
    <property type="protein sequence ID" value="GLP96484.1"/>
    <property type="molecule type" value="Genomic_DNA"/>
</dbReference>
<dbReference type="GO" id="GO:0046872">
    <property type="term" value="F:metal ion binding"/>
    <property type="evidence" value="ECO:0007669"/>
    <property type="project" value="UniProtKB-KW"/>
</dbReference>
<dbReference type="InterPro" id="IPR022894">
    <property type="entry name" value="Oligoribonuclease"/>
</dbReference>
<evidence type="ECO:0000256" key="7">
    <source>
        <dbReference type="ARBA" id="ARBA00022801"/>
    </source>
</evidence>